<comment type="caution">
    <text evidence="2">The sequence shown here is derived from an EMBL/GenBank/DDBJ whole genome shotgun (WGS) entry which is preliminary data.</text>
</comment>
<dbReference type="InterPro" id="IPR025321">
    <property type="entry name" value="DUF4227"/>
</dbReference>
<dbReference type="Proteomes" id="UP000773462">
    <property type="component" value="Unassembled WGS sequence"/>
</dbReference>
<dbReference type="Pfam" id="PF14004">
    <property type="entry name" value="DUF4227"/>
    <property type="match status" value="1"/>
</dbReference>
<dbReference type="EMBL" id="JAGGLV010000004">
    <property type="protein sequence ID" value="MBP2111355.1"/>
    <property type="molecule type" value="Genomic_DNA"/>
</dbReference>
<dbReference type="RefSeq" id="WP_076086452.1">
    <property type="nucleotide sequence ID" value="NZ_JAGGLV010000004.1"/>
</dbReference>
<sequence>MIISLPRTVRRLYFMTMLVAVSCVLYYVLSWVSAWISPARNVEIPEGTAVRAFQDVQYGEQGISAGDRLRLFYWYGE</sequence>
<keyword evidence="1" id="KW-0472">Membrane</keyword>
<reference evidence="2 3" key="1">
    <citation type="submission" date="2021-03" db="EMBL/GenBank/DDBJ databases">
        <title>Genomic Encyclopedia of Type Strains, Phase IV (KMG-IV): sequencing the most valuable type-strain genomes for metagenomic binning, comparative biology and taxonomic classification.</title>
        <authorList>
            <person name="Goeker M."/>
        </authorList>
    </citation>
    <scope>NUCLEOTIDE SEQUENCE [LARGE SCALE GENOMIC DNA]</scope>
    <source>
        <strain evidence="2 3">DSM 101953</strain>
    </source>
</reference>
<protein>
    <recommendedName>
        <fullName evidence="4">DUF4227 family protein</fullName>
    </recommendedName>
</protein>
<feature type="transmembrane region" description="Helical" evidence="1">
    <location>
        <begin position="12"/>
        <end position="36"/>
    </location>
</feature>
<proteinExistence type="predicted"/>
<evidence type="ECO:0008006" key="4">
    <source>
        <dbReference type="Google" id="ProtNLM"/>
    </source>
</evidence>
<keyword evidence="3" id="KW-1185">Reference proteome</keyword>
<organism evidence="2 3">
    <name type="scientific">Paenibacillus silagei</name>
    <dbReference type="NCBI Taxonomy" id="1670801"/>
    <lineage>
        <taxon>Bacteria</taxon>
        <taxon>Bacillati</taxon>
        <taxon>Bacillota</taxon>
        <taxon>Bacilli</taxon>
        <taxon>Bacillales</taxon>
        <taxon>Paenibacillaceae</taxon>
        <taxon>Paenibacillus</taxon>
    </lineage>
</organism>
<gene>
    <name evidence="2" type="ORF">J2Z70_001496</name>
</gene>
<evidence type="ECO:0000313" key="2">
    <source>
        <dbReference type="EMBL" id="MBP2111355.1"/>
    </source>
</evidence>
<evidence type="ECO:0000313" key="3">
    <source>
        <dbReference type="Proteomes" id="UP000773462"/>
    </source>
</evidence>
<keyword evidence="1" id="KW-0812">Transmembrane</keyword>
<keyword evidence="1" id="KW-1133">Transmembrane helix</keyword>
<dbReference type="PROSITE" id="PS51257">
    <property type="entry name" value="PROKAR_LIPOPROTEIN"/>
    <property type="match status" value="1"/>
</dbReference>
<name>A0ABS4NPL8_9BACL</name>
<evidence type="ECO:0000256" key="1">
    <source>
        <dbReference type="SAM" id="Phobius"/>
    </source>
</evidence>
<accession>A0ABS4NPL8</accession>